<dbReference type="AlphaFoldDB" id="A0A8A1MJX1"/>
<dbReference type="Proteomes" id="UP000663671">
    <property type="component" value="Chromosome 3"/>
</dbReference>
<feature type="transmembrane region" description="Helical" evidence="1">
    <location>
        <begin position="34"/>
        <end position="52"/>
    </location>
</feature>
<gene>
    <name evidence="2" type="ORF">I7I51_07018</name>
</gene>
<evidence type="ECO:0000313" key="2">
    <source>
        <dbReference type="EMBL" id="QSS66165.1"/>
    </source>
</evidence>
<dbReference type="VEuPathDB" id="FungiDB:I7I51_07018"/>
<keyword evidence="1" id="KW-0812">Transmembrane</keyword>
<evidence type="ECO:0000256" key="1">
    <source>
        <dbReference type="SAM" id="Phobius"/>
    </source>
</evidence>
<keyword evidence="1" id="KW-0472">Membrane</keyword>
<accession>A0A8A1MJX1</accession>
<proteinExistence type="predicted"/>
<reference evidence="2" key="1">
    <citation type="submission" date="2021-01" db="EMBL/GenBank/DDBJ databases">
        <title>Chromosome-level genome assembly of a human fungal pathogen reveals clustering of transcriptionally co-regulated genes.</title>
        <authorList>
            <person name="Voorhies M."/>
            <person name="Cohen S."/>
            <person name="Shea T.P."/>
            <person name="Petrus S."/>
            <person name="Munoz J.F."/>
            <person name="Poplawski S."/>
            <person name="Goldman W.E."/>
            <person name="Michael T."/>
            <person name="Cuomo C.A."/>
            <person name="Sil A."/>
            <person name="Beyhan S."/>
        </authorList>
    </citation>
    <scope>NUCLEOTIDE SEQUENCE</scope>
    <source>
        <strain evidence="2">WU24</strain>
    </source>
</reference>
<evidence type="ECO:0000313" key="3">
    <source>
        <dbReference type="Proteomes" id="UP000663671"/>
    </source>
</evidence>
<organism evidence="2 3">
    <name type="scientific">Ajellomyces capsulatus</name>
    <name type="common">Darling's disease fungus</name>
    <name type="synonym">Histoplasma capsulatum</name>
    <dbReference type="NCBI Taxonomy" id="5037"/>
    <lineage>
        <taxon>Eukaryota</taxon>
        <taxon>Fungi</taxon>
        <taxon>Dikarya</taxon>
        <taxon>Ascomycota</taxon>
        <taxon>Pezizomycotina</taxon>
        <taxon>Eurotiomycetes</taxon>
        <taxon>Eurotiomycetidae</taxon>
        <taxon>Onygenales</taxon>
        <taxon>Ajellomycetaceae</taxon>
        <taxon>Histoplasma</taxon>
    </lineage>
</organism>
<sequence>MAGGRVIIRRRWLLLAVAWANAEAGLKLANTPVAVVLVLVLVLVVVVCQHIGQRGEWAEAVERAGRIRQSSRPRSPLKAPQALSSRAYRIKNRQPRLGRRWPSNLPSDSWARIGGRGTWRGGSDVREWIRIGRSIRTGNDTWRSILTLN</sequence>
<keyword evidence="1" id="KW-1133">Transmembrane helix</keyword>
<name>A0A8A1MJX1_AJECA</name>
<dbReference type="EMBL" id="CP069115">
    <property type="protein sequence ID" value="QSS66165.1"/>
    <property type="molecule type" value="Genomic_DNA"/>
</dbReference>
<protein>
    <submittedName>
        <fullName evidence="2">Uncharacterized protein</fullName>
    </submittedName>
</protein>